<comment type="caution">
    <text evidence="2">The sequence shown here is derived from an EMBL/GenBank/DDBJ whole genome shotgun (WGS) entry which is preliminary data.</text>
</comment>
<evidence type="ECO:0000313" key="3">
    <source>
        <dbReference type="Proteomes" id="UP001597541"/>
    </source>
</evidence>
<dbReference type="RefSeq" id="WP_377603210.1">
    <property type="nucleotide sequence ID" value="NZ_JBHUME010000008.1"/>
</dbReference>
<gene>
    <name evidence="2" type="ORF">ACFSUF_12320</name>
</gene>
<name>A0ABW5PFR9_9BACL</name>
<dbReference type="EMBL" id="JBHUME010000008">
    <property type="protein sequence ID" value="MFD2613207.1"/>
    <property type="molecule type" value="Genomic_DNA"/>
</dbReference>
<keyword evidence="3" id="KW-1185">Reference proteome</keyword>
<evidence type="ECO:0000313" key="2">
    <source>
        <dbReference type="EMBL" id="MFD2613207.1"/>
    </source>
</evidence>
<reference evidence="3" key="1">
    <citation type="journal article" date="2019" name="Int. J. Syst. Evol. Microbiol.">
        <title>The Global Catalogue of Microorganisms (GCM) 10K type strain sequencing project: providing services to taxonomists for standard genome sequencing and annotation.</title>
        <authorList>
            <consortium name="The Broad Institute Genomics Platform"/>
            <consortium name="The Broad Institute Genome Sequencing Center for Infectious Disease"/>
            <person name="Wu L."/>
            <person name="Ma J."/>
        </authorList>
    </citation>
    <scope>NUCLEOTIDE SEQUENCE [LARGE SCALE GENOMIC DNA]</scope>
    <source>
        <strain evidence="3">KCTC 3950</strain>
    </source>
</reference>
<sequence>METWWGQTDIAYLWLQANSRQLLLFILVTAAFILLWRSSWNNRYRRIMKTTFERTQLYVTVTRSNKKTHKLFPSLYRISENEDPEYYIFEYKLPIGMTVKQFEEKKKFFETAFDSKAVISGEGLILSIKIKKVKMEHAA</sequence>
<evidence type="ECO:0000256" key="1">
    <source>
        <dbReference type="SAM" id="Phobius"/>
    </source>
</evidence>
<dbReference type="Proteomes" id="UP001597541">
    <property type="component" value="Unassembled WGS sequence"/>
</dbReference>
<feature type="transmembrane region" description="Helical" evidence="1">
    <location>
        <begin position="22"/>
        <end position="40"/>
    </location>
</feature>
<keyword evidence="1" id="KW-1133">Transmembrane helix</keyword>
<keyword evidence="1" id="KW-0472">Membrane</keyword>
<accession>A0ABW5PFR9</accession>
<protein>
    <submittedName>
        <fullName evidence="2">Uncharacterized protein</fullName>
    </submittedName>
</protein>
<proteinExistence type="predicted"/>
<organism evidence="2 3">
    <name type="scientific">Paenibacillus gansuensis</name>
    <dbReference type="NCBI Taxonomy" id="306542"/>
    <lineage>
        <taxon>Bacteria</taxon>
        <taxon>Bacillati</taxon>
        <taxon>Bacillota</taxon>
        <taxon>Bacilli</taxon>
        <taxon>Bacillales</taxon>
        <taxon>Paenibacillaceae</taxon>
        <taxon>Paenibacillus</taxon>
    </lineage>
</organism>
<keyword evidence="1" id="KW-0812">Transmembrane</keyword>